<name>A0ACC0XWZ0_9ROSI</name>
<keyword evidence="2" id="KW-1185">Reference proteome</keyword>
<reference evidence="2" key="1">
    <citation type="journal article" date="2023" name="G3 (Bethesda)">
        <title>Genome assembly and association tests identify interacting loci associated with vigor, precocity, and sex in interspecific pistachio rootstocks.</title>
        <authorList>
            <person name="Palmer W."/>
            <person name="Jacygrad E."/>
            <person name="Sagayaradj S."/>
            <person name="Cavanaugh K."/>
            <person name="Han R."/>
            <person name="Bertier L."/>
            <person name="Beede B."/>
            <person name="Kafkas S."/>
            <person name="Golino D."/>
            <person name="Preece J."/>
            <person name="Michelmore R."/>
        </authorList>
    </citation>
    <scope>NUCLEOTIDE SEQUENCE [LARGE SCALE GENOMIC DNA]</scope>
</reference>
<evidence type="ECO:0000313" key="2">
    <source>
        <dbReference type="Proteomes" id="UP001163603"/>
    </source>
</evidence>
<sequence length="99" mass="10969">MDRNQIKKATLYTNKKTADVKYVRVFHPPKPSDQGNFGEPAVTTKWVRRPEAEGRVAWGVLAFALLVNNLLSPVRVSITTVLTPPLAGVLREVVVMKNG</sequence>
<protein>
    <submittedName>
        <fullName evidence="1">Uncharacterized protein</fullName>
    </submittedName>
</protein>
<proteinExistence type="predicted"/>
<organism evidence="1 2">
    <name type="scientific">Pistacia integerrima</name>
    <dbReference type="NCBI Taxonomy" id="434235"/>
    <lineage>
        <taxon>Eukaryota</taxon>
        <taxon>Viridiplantae</taxon>
        <taxon>Streptophyta</taxon>
        <taxon>Embryophyta</taxon>
        <taxon>Tracheophyta</taxon>
        <taxon>Spermatophyta</taxon>
        <taxon>Magnoliopsida</taxon>
        <taxon>eudicotyledons</taxon>
        <taxon>Gunneridae</taxon>
        <taxon>Pentapetalae</taxon>
        <taxon>rosids</taxon>
        <taxon>malvids</taxon>
        <taxon>Sapindales</taxon>
        <taxon>Anacardiaceae</taxon>
        <taxon>Pistacia</taxon>
    </lineage>
</organism>
<gene>
    <name evidence="1" type="ORF">Pint_07719</name>
</gene>
<comment type="caution">
    <text evidence="1">The sequence shown here is derived from an EMBL/GenBank/DDBJ whole genome shotgun (WGS) entry which is preliminary data.</text>
</comment>
<accession>A0ACC0XWZ0</accession>
<evidence type="ECO:0000313" key="1">
    <source>
        <dbReference type="EMBL" id="KAJ0025216.1"/>
    </source>
</evidence>
<dbReference type="EMBL" id="CM047745">
    <property type="protein sequence ID" value="KAJ0025216.1"/>
    <property type="molecule type" value="Genomic_DNA"/>
</dbReference>
<dbReference type="Proteomes" id="UP001163603">
    <property type="component" value="Chromosome 10"/>
</dbReference>